<dbReference type="RefSeq" id="WP_008210495.1">
    <property type="nucleotide sequence ID" value="NZ_JH414909.1"/>
</dbReference>
<reference evidence="1 2" key="1">
    <citation type="submission" date="2011-09" db="EMBL/GenBank/DDBJ databases">
        <authorList>
            <person name="Weinstock G."/>
            <person name="Sodergren E."/>
            <person name="Clifton S."/>
            <person name="Fulton L."/>
            <person name="Fulton B."/>
            <person name="Courtney L."/>
            <person name="Fronick C."/>
            <person name="Harrison M."/>
            <person name="Strong C."/>
            <person name="Farmer C."/>
            <person name="Delahaunty K."/>
            <person name="Markovic C."/>
            <person name="Hall O."/>
            <person name="Minx P."/>
            <person name="Tomlinson C."/>
            <person name="Mitreva M."/>
            <person name="Hou S."/>
            <person name="Chen J."/>
            <person name="Wollam A."/>
            <person name="Pepin K.H."/>
            <person name="Johnson M."/>
            <person name="Bhonagiri V."/>
            <person name="Zhang X."/>
            <person name="Suruliraj S."/>
            <person name="Warren W."/>
            <person name="Chinwalla A."/>
            <person name="Mardis E.R."/>
            <person name="Wilson R.K."/>
        </authorList>
    </citation>
    <scope>NUCLEOTIDE SEQUENCE [LARGE SCALE GENOMIC DNA]</scope>
    <source>
        <strain evidence="1 2">F0439</strain>
    </source>
</reference>
<dbReference type="EMBL" id="AGEY01000011">
    <property type="protein sequence ID" value="EHM01182.1"/>
    <property type="molecule type" value="Genomic_DNA"/>
</dbReference>
<dbReference type="PANTHER" id="PTHR43431:SF7">
    <property type="entry name" value="OXIDOREDUCTASE, SHORT CHAIN DEHYDROGENASE_REDUCTASE FAMILY (AFU_ORTHOLOGUE AFUA_5G14000)"/>
    <property type="match status" value="1"/>
</dbReference>
<keyword evidence="2" id="KW-1185">Reference proteome</keyword>
<dbReference type="SUPFAM" id="SSF51735">
    <property type="entry name" value="NAD(P)-binding Rossmann-fold domains"/>
    <property type="match status" value="1"/>
</dbReference>
<dbReference type="InterPro" id="IPR002347">
    <property type="entry name" value="SDR_fam"/>
</dbReference>
<dbReference type="InterPro" id="IPR036291">
    <property type="entry name" value="NAD(P)-bd_dom_sf"/>
</dbReference>
<dbReference type="PATRIC" id="fig|797515.3.peg.174"/>
<dbReference type="HOGENOM" id="CLU_010194_17_2_9"/>
<dbReference type="Proteomes" id="UP000004625">
    <property type="component" value="Unassembled WGS sequence"/>
</dbReference>
<dbReference type="Gene3D" id="3.40.50.720">
    <property type="entry name" value="NAD(P)-binding Rossmann-like Domain"/>
    <property type="match status" value="1"/>
</dbReference>
<dbReference type="eggNOG" id="COG0300">
    <property type="taxonomic scope" value="Bacteria"/>
</dbReference>
<name>G9ZKE2_9LACO</name>
<comment type="caution">
    <text evidence="1">The sequence shown here is derived from an EMBL/GenBank/DDBJ whole genome shotgun (WGS) entry which is preliminary data.</text>
</comment>
<evidence type="ECO:0000313" key="2">
    <source>
        <dbReference type="Proteomes" id="UP000004625"/>
    </source>
</evidence>
<proteinExistence type="predicted"/>
<accession>G9ZKE2</accession>
<dbReference type="PANTHER" id="PTHR43431">
    <property type="entry name" value="OXIDOREDUCTASE, SHORT CHAIN DEHYDROGENASE/REDUCTASE FAMILY (AFU_ORTHOLOGUE AFUA_5G14000)"/>
    <property type="match status" value="1"/>
</dbReference>
<protein>
    <submittedName>
        <fullName evidence="1">Oxidoreductase, short chain dehydrogenase/reductase family protein</fullName>
    </submittedName>
</protein>
<dbReference type="STRING" id="797515.HMPREF9103_00190"/>
<evidence type="ECO:0000313" key="1">
    <source>
        <dbReference type="EMBL" id="EHM01182.1"/>
    </source>
</evidence>
<dbReference type="AlphaFoldDB" id="G9ZKE2"/>
<gene>
    <name evidence="1" type="ORF">HMPREF9103_00190</name>
</gene>
<sequence length="223" mass="24294">MKTIAIIGAGPNLGLSLAQKFGMNNFQVALVSRHQETLNPLKDELTEMGIATRTYIADVRDNGALSTALKQISQDFGGIDVVEFSPYAGPQDFRNVEEIQIKDVHQQLEMTVFPAMTIVQTVLPEMKQRGSGAILFNSGISAVMPIPQLGNTGIAAAGLRNYAQNLHNVLKNQGIYVGFLAVAAEIKRDTAGDPDLIAGEWFNLYNKHDQFETIVPDLKAHAD</sequence>
<dbReference type="Pfam" id="PF00106">
    <property type="entry name" value="adh_short"/>
    <property type="match status" value="1"/>
</dbReference>
<organism evidence="1 2">
    <name type="scientific">Lentilactobacillus parafarraginis F0439</name>
    <dbReference type="NCBI Taxonomy" id="797515"/>
    <lineage>
        <taxon>Bacteria</taxon>
        <taxon>Bacillati</taxon>
        <taxon>Bacillota</taxon>
        <taxon>Bacilli</taxon>
        <taxon>Lactobacillales</taxon>
        <taxon>Lactobacillaceae</taxon>
        <taxon>Lentilactobacillus</taxon>
    </lineage>
</organism>